<dbReference type="InterPro" id="IPR036061">
    <property type="entry name" value="CheW-like_dom_sf"/>
</dbReference>
<dbReference type="PRINTS" id="PR00344">
    <property type="entry name" value="BCTRLSENSOR"/>
</dbReference>
<reference evidence="15" key="1">
    <citation type="submission" date="2018-02" db="EMBL/GenBank/DDBJ databases">
        <authorList>
            <person name="Moore K."/>
            <person name="Momper L."/>
        </authorList>
    </citation>
    <scope>NUCLEOTIDE SEQUENCE [LARGE SCALE GENOMIC DNA]</scope>
    <source>
        <strain evidence="15">ULC18</strain>
    </source>
</reference>
<evidence type="ECO:0000256" key="8">
    <source>
        <dbReference type="PROSITE-ProRule" id="PRU00169"/>
    </source>
</evidence>
<dbReference type="InterPro" id="IPR051315">
    <property type="entry name" value="Bact_Chemotaxis_CheA"/>
</dbReference>
<dbReference type="Pfam" id="PF02518">
    <property type="entry name" value="HATPase_c"/>
    <property type="match status" value="1"/>
</dbReference>
<evidence type="ECO:0000313" key="15">
    <source>
        <dbReference type="Proteomes" id="UP000239576"/>
    </source>
</evidence>
<dbReference type="InterPro" id="IPR004358">
    <property type="entry name" value="Sig_transdc_His_kin-like_C"/>
</dbReference>
<feature type="modified residue" description="4-aspartylphosphate" evidence="8">
    <location>
        <position position="1093"/>
    </location>
</feature>
<feature type="compositionally biased region" description="Basic and acidic residues" evidence="9">
    <location>
        <begin position="463"/>
        <end position="485"/>
    </location>
</feature>
<dbReference type="PROSITE" id="PS50110">
    <property type="entry name" value="RESPONSE_REGULATORY"/>
    <property type="match status" value="1"/>
</dbReference>
<dbReference type="EMBL" id="PVWK01000159">
    <property type="protein sequence ID" value="PSB23729.1"/>
    <property type="molecule type" value="Genomic_DNA"/>
</dbReference>
<dbReference type="InterPro" id="IPR002545">
    <property type="entry name" value="CheW-lke_dom"/>
</dbReference>
<keyword evidence="15" id="KW-1185">Reference proteome</keyword>
<feature type="region of interest" description="Disordered" evidence="9">
    <location>
        <begin position="460"/>
        <end position="487"/>
    </location>
</feature>
<feature type="domain" description="Response regulatory" evidence="11">
    <location>
        <begin position="1043"/>
        <end position="1158"/>
    </location>
</feature>
<evidence type="ECO:0000256" key="2">
    <source>
        <dbReference type="ARBA" id="ARBA00012438"/>
    </source>
</evidence>
<dbReference type="SMART" id="SM00448">
    <property type="entry name" value="REC"/>
    <property type="match status" value="1"/>
</dbReference>
<keyword evidence="4" id="KW-0808">Transferase</keyword>
<dbReference type="Proteomes" id="UP000239576">
    <property type="component" value="Unassembled WGS sequence"/>
</dbReference>
<dbReference type="SUPFAM" id="SSF55874">
    <property type="entry name" value="ATPase domain of HSP90 chaperone/DNA topoisomerase II/histidine kinase"/>
    <property type="match status" value="1"/>
</dbReference>
<dbReference type="InterPro" id="IPR036890">
    <property type="entry name" value="HATPase_C_sf"/>
</dbReference>
<keyword evidence="3 8" id="KW-0597">Phosphoprotein</keyword>
<dbReference type="SUPFAM" id="SSF52172">
    <property type="entry name" value="CheY-like"/>
    <property type="match status" value="1"/>
</dbReference>
<organism evidence="14 15">
    <name type="scientific">Stenomitos frigidus ULC18</name>
    <dbReference type="NCBI Taxonomy" id="2107698"/>
    <lineage>
        <taxon>Bacteria</taxon>
        <taxon>Bacillati</taxon>
        <taxon>Cyanobacteriota</taxon>
        <taxon>Cyanophyceae</taxon>
        <taxon>Leptolyngbyales</taxon>
        <taxon>Leptolyngbyaceae</taxon>
        <taxon>Stenomitos</taxon>
    </lineage>
</organism>
<dbReference type="GO" id="GO:0006935">
    <property type="term" value="P:chemotaxis"/>
    <property type="evidence" value="ECO:0007669"/>
    <property type="project" value="InterPro"/>
</dbReference>
<evidence type="ECO:0000256" key="4">
    <source>
        <dbReference type="ARBA" id="ARBA00022679"/>
    </source>
</evidence>
<accession>A0A2T1DT95</accession>
<evidence type="ECO:0000256" key="9">
    <source>
        <dbReference type="SAM" id="MobiDB-lite"/>
    </source>
</evidence>
<dbReference type="CDD" id="cd00088">
    <property type="entry name" value="HPT"/>
    <property type="match status" value="1"/>
</dbReference>
<evidence type="ECO:0000259" key="11">
    <source>
        <dbReference type="PROSITE" id="PS50110"/>
    </source>
</evidence>
<dbReference type="SMART" id="SM00387">
    <property type="entry name" value="HATPase_c"/>
    <property type="match status" value="1"/>
</dbReference>
<proteinExistence type="predicted"/>
<feature type="compositionally biased region" description="Low complexity" evidence="9">
    <location>
        <begin position="506"/>
        <end position="523"/>
    </location>
</feature>
<evidence type="ECO:0000256" key="1">
    <source>
        <dbReference type="ARBA" id="ARBA00000085"/>
    </source>
</evidence>
<dbReference type="PROSITE" id="PS50109">
    <property type="entry name" value="HIS_KIN"/>
    <property type="match status" value="1"/>
</dbReference>
<dbReference type="SUPFAM" id="SSF47226">
    <property type="entry name" value="Histidine-containing phosphotransfer domain, HPT domain"/>
    <property type="match status" value="1"/>
</dbReference>
<feature type="region of interest" description="Disordered" evidence="9">
    <location>
        <begin position="504"/>
        <end position="527"/>
    </location>
</feature>
<keyword evidence="5 14" id="KW-0418">Kinase</keyword>
<dbReference type="CDD" id="cd00156">
    <property type="entry name" value="REC"/>
    <property type="match status" value="1"/>
</dbReference>
<sequence length="1172" mass="129395">MSIPEIDFSQSFEALAEEQLQQELRGLFAVDTQNYLQRYSQIAQSLQAPSWRSDIQELYRCVHTIKGGAVTIGAEAVLYVATALEDVLADLRYLEQAPSLADDHLSQALIEAGELLTGSLEPQQAENQEPILRRIQVLHQDIRRRYLPQWDEISQLHQEFAEEGLDLVVLELDIALERLPEQGSIPDGTFHTAQQILKQLAQIGEELQLAAGWSELLQHAQPLLDCRDSAVWRSQWALLFQALKTCAKQGGKSVPSEFASFEPTNAQPAKIQLAEAQLSNPQTVAFDANAHHDWGEASAALDTQAFAHSDLQGTETLLDYFEPTDAIANFDTFLDTFPVAETTATEAVEWLVEPSLDDGVLNDGVLQASVDPQLDDDRPINESSPKESSLIDDHIDDHQALDAVLPPNNEAEQTAAEPDQDWLVSTFLDVLTPFEATPVPQVVDFLDNSFSLDDSTFFAGNDQRLDDNSLADKHGELEPPPEPKPRTLYPLDAEQVQDWLDPTIPSNGSVASSSSMQGQSEAVNGAQSLHPASVANKNLPPRADRANDTLGKVQIPVPLETLDQSAQHLVETLLALRTTQGFYQALQSQITQIMALAQEGTQYITHLRQIQDDYTLLEELSHSTQANAGPTPERYRQGYTVINRLLETSLRLSEIGAETGKTTQQISDYLQNVDRNVLRLQSTIEDSRLVPFQNLSFRAKAILRDLTTRYNKPAQLLVQGEKTELDVTIARNLEPALLHLIRNAYDHGLESPDERAAKGKPEQGTITLSLQRQGNRFQFEIHDDGRGIDAHAIQARAQALHLPLCKAQTPADLLAVLCQPGFSAQNQVSEISGRGVGMDVVAAQVARLGGRLSLSTEPGSGTTFQLQFPVPRLLVPCVLLQAGDQIVAIPEDDIRNITLLSDLSVSPVEDANHAYAWTIHNEAGSLPALDLLKYWQSRSIDRTLADTTVCLYIAVEGSQQGVWLMADELLEQAELIINPIPLPLTTPNGLIGVSLQPNGALVPVLEARTVIEQLLTVPEPKTTTDPIAPSEPNDWNPDYQTQSILIVDDAALMRRRLEASLHSCGYVTHTCADGQEAWNWLQANPHPNLVITDIEMPNMDGFTLVDRCRQAAIDVPILVVSSRLSEEWFDEARRLGANDYLTKGFSTVELLKKVNTLLNLAVPSREPEKTMR</sequence>
<dbReference type="Gene3D" id="1.20.120.160">
    <property type="entry name" value="HPT domain"/>
    <property type="match status" value="1"/>
</dbReference>
<evidence type="ECO:0000259" key="12">
    <source>
        <dbReference type="PROSITE" id="PS50851"/>
    </source>
</evidence>
<dbReference type="EC" id="2.7.13.3" evidence="2"/>
<protein>
    <recommendedName>
        <fullName evidence="2">histidine kinase</fullName>
        <ecNumber evidence="2">2.7.13.3</ecNumber>
    </recommendedName>
</protein>
<dbReference type="InterPro" id="IPR001789">
    <property type="entry name" value="Sig_transdc_resp-reg_receiver"/>
</dbReference>
<dbReference type="Pfam" id="PF00072">
    <property type="entry name" value="Response_reg"/>
    <property type="match status" value="1"/>
</dbReference>
<evidence type="ECO:0000259" key="10">
    <source>
        <dbReference type="PROSITE" id="PS50109"/>
    </source>
</evidence>
<dbReference type="InterPro" id="IPR008207">
    <property type="entry name" value="Sig_transdc_His_kin_Hpt_dom"/>
</dbReference>
<dbReference type="OrthoDB" id="2079555at2"/>
<dbReference type="InterPro" id="IPR003594">
    <property type="entry name" value="HATPase_dom"/>
</dbReference>
<dbReference type="InterPro" id="IPR036641">
    <property type="entry name" value="HPT_dom_sf"/>
</dbReference>
<keyword evidence="6" id="KW-0902">Two-component regulatory system</keyword>
<evidence type="ECO:0000256" key="3">
    <source>
        <dbReference type="ARBA" id="ARBA00022553"/>
    </source>
</evidence>
<dbReference type="PROSITE" id="PS50851">
    <property type="entry name" value="CHEW"/>
    <property type="match status" value="1"/>
</dbReference>
<dbReference type="Gene3D" id="3.30.565.10">
    <property type="entry name" value="Histidine kinase-like ATPase, C-terminal domain"/>
    <property type="match status" value="1"/>
</dbReference>
<dbReference type="AlphaFoldDB" id="A0A2T1DT95"/>
<feature type="domain" description="CheW-like" evidence="12">
    <location>
        <begin position="874"/>
        <end position="1016"/>
    </location>
</feature>
<dbReference type="Gene3D" id="3.40.50.2300">
    <property type="match status" value="1"/>
</dbReference>
<dbReference type="Pfam" id="PF01627">
    <property type="entry name" value="Hpt"/>
    <property type="match status" value="1"/>
</dbReference>
<evidence type="ECO:0000313" key="14">
    <source>
        <dbReference type="EMBL" id="PSB23729.1"/>
    </source>
</evidence>
<reference evidence="14 15" key="2">
    <citation type="submission" date="2018-03" db="EMBL/GenBank/DDBJ databases">
        <title>The ancient ancestry and fast evolution of plastids.</title>
        <authorList>
            <person name="Moore K.R."/>
            <person name="Magnabosco C."/>
            <person name="Momper L."/>
            <person name="Gold D.A."/>
            <person name="Bosak T."/>
            <person name="Fournier G.P."/>
        </authorList>
    </citation>
    <scope>NUCLEOTIDE SEQUENCE [LARGE SCALE GENOMIC DNA]</scope>
    <source>
        <strain evidence="14 15">ULC18</strain>
    </source>
</reference>
<evidence type="ECO:0000259" key="13">
    <source>
        <dbReference type="PROSITE" id="PS50894"/>
    </source>
</evidence>
<feature type="domain" description="HPt" evidence="13">
    <location>
        <begin position="17"/>
        <end position="123"/>
    </location>
</feature>
<comment type="catalytic activity">
    <reaction evidence="1">
        <text>ATP + protein L-histidine = ADP + protein N-phospho-L-histidine.</text>
        <dbReference type="EC" id="2.7.13.3"/>
    </reaction>
</comment>
<dbReference type="RefSeq" id="WP_106260854.1">
    <property type="nucleotide sequence ID" value="NZ_CAWNSW010000143.1"/>
</dbReference>
<dbReference type="SUPFAM" id="SSF50341">
    <property type="entry name" value="CheW-like"/>
    <property type="match status" value="1"/>
</dbReference>
<evidence type="ECO:0000256" key="5">
    <source>
        <dbReference type="ARBA" id="ARBA00022777"/>
    </source>
</evidence>
<dbReference type="GO" id="GO:0004673">
    <property type="term" value="F:protein histidine kinase activity"/>
    <property type="evidence" value="ECO:0007669"/>
    <property type="project" value="UniProtKB-EC"/>
</dbReference>
<dbReference type="InterPro" id="IPR011006">
    <property type="entry name" value="CheY-like_superfamily"/>
</dbReference>
<dbReference type="PROSITE" id="PS50894">
    <property type="entry name" value="HPT"/>
    <property type="match status" value="1"/>
</dbReference>
<feature type="domain" description="Histidine kinase" evidence="10">
    <location>
        <begin position="641"/>
        <end position="872"/>
    </location>
</feature>
<comment type="caution">
    <text evidence="14">The sequence shown here is derived from an EMBL/GenBank/DDBJ whole genome shotgun (WGS) entry which is preliminary data.</text>
</comment>
<evidence type="ECO:0000256" key="7">
    <source>
        <dbReference type="PROSITE-ProRule" id="PRU00110"/>
    </source>
</evidence>
<name>A0A2T1DT95_9CYAN</name>
<feature type="modified residue" description="Phosphohistidine" evidence="7">
    <location>
        <position position="63"/>
    </location>
</feature>
<evidence type="ECO:0000256" key="6">
    <source>
        <dbReference type="ARBA" id="ARBA00023012"/>
    </source>
</evidence>
<dbReference type="PANTHER" id="PTHR43395">
    <property type="entry name" value="SENSOR HISTIDINE KINASE CHEA"/>
    <property type="match status" value="1"/>
</dbReference>
<dbReference type="InterPro" id="IPR005467">
    <property type="entry name" value="His_kinase_dom"/>
</dbReference>
<dbReference type="PANTHER" id="PTHR43395:SF1">
    <property type="entry name" value="CHEMOTAXIS PROTEIN CHEA"/>
    <property type="match status" value="1"/>
</dbReference>
<dbReference type="GO" id="GO:0000160">
    <property type="term" value="P:phosphorelay signal transduction system"/>
    <property type="evidence" value="ECO:0007669"/>
    <property type="project" value="UniProtKB-KW"/>
</dbReference>
<dbReference type="FunFam" id="3.30.565.10:FF:000016">
    <property type="entry name" value="Chemotaxis protein CheA, putative"/>
    <property type="match status" value="1"/>
</dbReference>
<gene>
    <name evidence="14" type="ORF">C7B82_29805</name>
</gene>